<protein>
    <recommendedName>
        <fullName evidence="6">Glycosyl transferase family 25 domain-containing protein</fullName>
    </recommendedName>
</protein>
<keyword evidence="8" id="KW-1185">Reference proteome</keyword>
<dbReference type="AlphaFoldDB" id="A0AAN9V703"/>
<accession>A0AAN9V703</accession>
<dbReference type="GO" id="GO:0016740">
    <property type="term" value="F:transferase activity"/>
    <property type="evidence" value="ECO:0007669"/>
    <property type="project" value="UniProtKB-KW"/>
</dbReference>
<feature type="transmembrane region" description="Helical" evidence="5">
    <location>
        <begin position="20"/>
        <end position="40"/>
    </location>
</feature>
<comment type="caution">
    <text evidence="7">The sequence shown here is derived from an EMBL/GenBank/DDBJ whole genome shotgun (WGS) entry which is preliminary data.</text>
</comment>
<reference evidence="7 8" key="1">
    <citation type="submission" date="2024-02" db="EMBL/GenBank/DDBJ databases">
        <title>De novo assembly and annotation of 12 fungi associated with fruit tree decline syndrome in Ontario, Canada.</title>
        <authorList>
            <person name="Sulman M."/>
            <person name="Ellouze W."/>
            <person name="Ilyukhin E."/>
        </authorList>
    </citation>
    <scope>NUCLEOTIDE SEQUENCE [LARGE SCALE GENOMIC DNA]</scope>
    <source>
        <strain evidence="7 8">M11/M66-122</strain>
    </source>
</reference>
<feature type="compositionally biased region" description="Low complexity" evidence="4">
    <location>
        <begin position="46"/>
        <end position="60"/>
    </location>
</feature>
<evidence type="ECO:0000313" key="7">
    <source>
        <dbReference type="EMBL" id="KAK7755699.1"/>
    </source>
</evidence>
<keyword evidence="2" id="KW-0328">Glycosyltransferase</keyword>
<dbReference type="Proteomes" id="UP001320420">
    <property type="component" value="Unassembled WGS sequence"/>
</dbReference>
<evidence type="ECO:0000259" key="6">
    <source>
        <dbReference type="Pfam" id="PF01755"/>
    </source>
</evidence>
<evidence type="ECO:0000313" key="8">
    <source>
        <dbReference type="Proteomes" id="UP001320420"/>
    </source>
</evidence>
<dbReference type="Pfam" id="PF01755">
    <property type="entry name" value="Glyco_transf_25"/>
    <property type="match status" value="1"/>
</dbReference>
<feature type="region of interest" description="Disordered" evidence="4">
    <location>
        <begin position="43"/>
        <end position="90"/>
    </location>
</feature>
<gene>
    <name evidence="7" type="ORF">SLS62_002310</name>
</gene>
<name>A0AAN9V703_9PEZI</name>
<evidence type="ECO:0000256" key="1">
    <source>
        <dbReference type="ARBA" id="ARBA00006721"/>
    </source>
</evidence>
<keyword evidence="5" id="KW-0812">Transmembrane</keyword>
<dbReference type="InterPro" id="IPR050757">
    <property type="entry name" value="Collagen_mod_GT25"/>
</dbReference>
<dbReference type="PANTHER" id="PTHR10730">
    <property type="entry name" value="PROCOLLAGEN-LYSINE,2-OXOGLUTARATE 5-DIOXYGENASE/GLYCOSYLTRANSFERASE 25 FAMILY MEMBER"/>
    <property type="match status" value="1"/>
</dbReference>
<comment type="similarity">
    <text evidence="1">Belongs to the glycosyltransferase 25 family.</text>
</comment>
<sequence>MGTVKHHSSPMHQWPRTTTLGIAALALVAIFFLFTPRATYPSLDTQQQQQQDVGRQQQQTPPIPPPQQESEQKQPHSSSHSLQDVDTSRVTNGSLGFSKIFVVGLPERSDKRDAMTLTSALTGFHIDFVDGVRGETIPDKAVPFGVTDRKKFMETNLGSWRGHMNAIRRIIEEDLESALIMEDDMDWDVRLKSQLEQAATGAREIANASKGSTPRSPYGDDWDILWLGHCGEVFPETLEENRNRPASELRRMKHKYTINNDPTVPPPNVVTGFQDFQASPHTRWVHVTGAPICTFAYALSQRGARKVLYALSVDGLKGTFDNELAGICRRAVAAAADGNQEASNKGGDGGGEDRGLDAKCITVTPPLFFHHKAKGPMSGDSDIQTVSNNGVREKGFTENIMWSARNNLQNMILGREMESQF</sequence>
<feature type="domain" description="Glycosyl transferase family 25" evidence="6">
    <location>
        <begin position="98"/>
        <end position="200"/>
    </location>
</feature>
<keyword evidence="5" id="KW-0472">Membrane</keyword>
<dbReference type="EMBL" id="JAKJXP020000011">
    <property type="protein sequence ID" value="KAK7755699.1"/>
    <property type="molecule type" value="Genomic_DNA"/>
</dbReference>
<evidence type="ECO:0000256" key="5">
    <source>
        <dbReference type="SAM" id="Phobius"/>
    </source>
</evidence>
<keyword evidence="3" id="KW-0808">Transferase</keyword>
<dbReference type="PANTHER" id="PTHR10730:SF53">
    <property type="entry name" value="GLYCOSYLTRANSFERASE 25 FAMILY MEMBER"/>
    <property type="match status" value="1"/>
</dbReference>
<proteinExistence type="inferred from homology"/>
<evidence type="ECO:0000256" key="4">
    <source>
        <dbReference type="SAM" id="MobiDB-lite"/>
    </source>
</evidence>
<dbReference type="InterPro" id="IPR002654">
    <property type="entry name" value="Glyco_trans_25"/>
</dbReference>
<evidence type="ECO:0000256" key="2">
    <source>
        <dbReference type="ARBA" id="ARBA00022676"/>
    </source>
</evidence>
<evidence type="ECO:0000256" key="3">
    <source>
        <dbReference type="ARBA" id="ARBA00022679"/>
    </source>
</evidence>
<dbReference type="CDD" id="cd06532">
    <property type="entry name" value="Glyco_transf_25"/>
    <property type="match status" value="1"/>
</dbReference>
<keyword evidence="5" id="KW-1133">Transmembrane helix</keyword>
<organism evidence="7 8">
    <name type="scientific">Diatrype stigma</name>
    <dbReference type="NCBI Taxonomy" id="117547"/>
    <lineage>
        <taxon>Eukaryota</taxon>
        <taxon>Fungi</taxon>
        <taxon>Dikarya</taxon>
        <taxon>Ascomycota</taxon>
        <taxon>Pezizomycotina</taxon>
        <taxon>Sordariomycetes</taxon>
        <taxon>Xylariomycetidae</taxon>
        <taxon>Xylariales</taxon>
        <taxon>Diatrypaceae</taxon>
        <taxon>Diatrype</taxon>
    </lineage>
</organism>